<comment type="caution">
    <text evidence="2">Once thought to be involved in copper homeostasis, experiments in E.coli have shown this is not the case.</text>
</comment>
<accession>A0ABX0FL53</accession>
<gene>
    <name evidence="2" type="primary">cutC</name>
    <name evidence="3" type="ORF">GW587_13735</name>
</gene>
<organism evidence="3 4">
    <name type="scientific">Duganella aceris</name>
    <dbReference type="NCBI Taxonomy" id="2703883"/>
    <lineage>
        <taxon>Bacteria</taxon>
        <taxon>Pseudomonadati</taxon>
        <taxon>Pseudomonadota</taxon>
        <taxon>Betaproteobacteria</taxon>
        <taxon>Burkholderiales</taxon>
        <taxon>Oxalobacteraceae</taxon>
        <taxon>Telluria group</taxon>
        <taxon>Duganella</taxon>
    </lineage>
</organism>
<dbReference type="EMBL" id="JAADJT010000005">
    <property type="protein sequence ID" value="NGZ85315.1"/>
    <property type="molecule type" value="Genomic_DNA"/>
</dbReference>
<reference evidence="3 4" key="1">
    <citation type="submission" date="2020-01" db="EMBL/GenBank/DDBJ databases">
        <authorList>
            <person name="Lee S.D."/>
        </authorList>
    </citation>
    <scope>NUCLEOTIDE SEQUENCE [LARGE SCALE GENOMIC DNA]</scope>
    <source>
        <strain evidence="3 4">SAP-35</strain>
    </source>
</reference>
<evidence type="ECO:0000256" key="2">
    <source>
        <dbReference type="HAMAP-Rule" id="MF_00795"/>
    </source>
</evidence>
<dbReference type="InterPro" id="IPR005627">
    <property type="entry name" value="CutC-like"/>
</dbReference>
<dbReference type="Proteomes" id="UP000666369">
    <property type="component" value="Unassembled WGS sequence"/>
</dbReference>
<dbReference type="PANTHER" id="PTHR12598">
    <property type="entry name" value="COPPER HOMEOSTASIS PROTEIN CUTC"/>
    <property type="match status" value="1"/>
</dbReference>
<name>A0ABX0FL53_9BURK</name>
<dbReference type="HAMAP" id="MF_00795">
    <property type="entry name" value="CutC"/>
    <property type="match status" value="1"/>
</dbReference>
<reference evidence="4" key="2">
    <citation type="submission" date="2023-07" db="EMBL/GenBank/DDBJ databases">
        <title>Duganella aceri sp. nov., isolated from tree sap.</title>
        <authorList>
            <person name="Kim I.S."/>
        </authorList>
    </citation>
    <scope>NUCLEOTIDE SEQUENCE [LARGE SCALE GENOMIC DNA]</scope>
    <source>
        <strain evidence="4">SAP-35</strain>
    </source>
</reference>
<comment type="subcellular location">
    <subcellularLocation>
        <location evidence="2">Cytoplasm</location>
    </subcellularLocation>
</comment>
<dbReference type="Pfam" id="PF03932">
    <property type="entry name" value="CutC"/>
    <property type="match status" value="1"/>
</dbReference>
<dbReference type="SUPFAM" id="SSF110395">
    <property type="entry name" value="CutC-like"/>
    <property type="match status" value="1"/>
</dbReference>
<comment type="caution">
    <text evidence="3">The sequence shown here is derived from an EMBL/GenBank/DDBJ whole genome shotgun (WGS) entry which is preliminary data.</text>
</comment>
<evidence type="ECO:0000313" key="4">
    <source>
        <dbReference type="Proteomes" id="UP000666369"/>
    </source>
</evidence>
<comment type="similarity">
    <text evidence="1 2">Belongs to the CutC family.</text>
</comment>
<dbReference type="InterPro" id="IPR036822">
    <property type="entry name" value="CutC-like_dom_sf"/>
</dbReference>
<evidence type="ECO:0000313" key="3">
    <source>
        <dbReference type="EMBL" id="NGZ85315.1"/>
    </source>
</evidence>
<dbReference type="PANTHER" id="PTHR12598:SF0">
    <property type="entry name" value="COPPER HOMEOSTASIS PROTEIN CUTC HOMOLOG"/>
    <property type="match status" value="1"/>
</dbReference>
<keyword evidence="4" id="KW-1185">Reference proteome</keyword>
<evidence type="ECO:0000256" key="1">
    <source>
        <dbReference type="ARBA" id="ARBA00007768"/>
    </source>
</evidence>
<protein>
    <recommendedName>
        <fullName evidence="2">PF03932 family protein CutC</fullName>
    </recommendedName>
</protein>
<sequence>MTGHPIKLEVCVDNTHGLAAAIAGGADRIELCAALETGGLTPSAGLLRLASASPIPVVAMIRPRGGAFCYDGIEIDQMLGEIDAVAAVGLQGVVLGASLASGDLDLQTLERLLRHARDQGLPATLHRAIDLCPDIALATRHAVDLGFERILTSGGALAATQGMDGLQRCFDAAAGRITIMPGAGIGPDNVGQLMERFPLREVHASCSVAAPPGSPQELAFGFDTAGRRQTSGARVAALKAALARASGGS</sequence>
<dbReference type="RefSeq" id="WP_166103715.1">
    <property type="nucleotide sequence ID" value="NZ_JAADJT010000005.1"/>
</dbReference>
<keyword evidence="2" id="KW-0963">Cytoplasm</keyword>
<proteinExistence type="inferred from homology"/>
<dbReference type="Gene3D" id="3.20.20.380">
    <property type="entry name" value="Copper homeostasis (CutC) domain"/>
    <property type="match status" value="1"/>
</dbReference>